<comment type="subcellular location">
    <subcellularLocation>
        <location evidence="1 7">Cell membrane</location>
        <topology evidence="1 7">Multi-pass membrane protein</topology>
    </subcellularLocation>
</comment>
<keyword evidence="11" id="KW-1185">Reference proteome</keyword>
<feature type="compositionally biased region" description="Basic and acidic residues" evidence="8">
    <location>
        <begin position="242"/>
        <end position="254"/>
    </location>
</feature>
<gene>
    <name evidence="10" type="ORF">A4H34_05440</name>
</gene>
<organism evidence="10 11">
    <name type="scientific">Peptidiphaga gingivicola</name>
    <dbReference type="NCBI Taxonomy" id="2741497"/>
    <lineage>
        <taxon>Bacteria</taxon>
        <taxon>Bacillati</taxon>
        <taxon>Actinomycetota</taxon>
        <taxon>Actinomycetes</taxon>
        <taxon>Actinomycetales</taxon>
        <taxon>Actinomycetaceae</taxon>
        <taxon>Peptidiphaga</taxon>
    </lineage>
</organism>
<evidence type="ECO:0000256" key="3">
    <source>
        <dbReference type="ARBA" id="ARBA00022475"/>
    </source>
</evidence>
<dbReference type="Pfam" id="PF09335">
    <property type="entry name" value="VTT_dom"/>
    <property type="match status" value="1"/>
</dbReference>
<sequence length="263" mass="28139">MDLFHSIESWVLDFGPSLWTLFFLFVFCVIDGFLPILPSETLIIALGALIVQSNGPNVYLLILTGALGAIFGDQLAFGIGHRYNVERIRFLREGKGQVAVRFAQKGLARRGPLYIIAARFIPIGRVAVNLIAGATGYPRHKFIPLTLLSGPIWSTYSALIGIVSGHVFNGHPILSMLVGVSGGIALGAVINIVIERTTSGPSTPEEVFGDAARAPDDVQDDGSKGDGTKARDVQSSDAQSGDARDEASDARDEKDEAESAEMK</sequence>
<feature type="transmembrane region" description="Helical" evidence="7">
    <location>
        <begin position="173"/>
        <end position="194"/>
    </location>
</feature>
<dbReference type="OrthoDB" id="9813426at2"/>
<keyword evidence="6 7" id="KW-0472">Membrane</keyword>
<dbReference type="InterPro" id="IPR032818">
    <property type="entry name" value="DedA-like"/>
</dbReference>
<dbReference type="AlphaFoldDB" id="A0A179B5Q0"/>
<evidence type="ECO:0000313" key="11">
    <source>
        <dbReference type="Proteomes" id="UP000078368"/>
    </source>
</evidence>
<accession>A0A179B5Q0</accession>
<dbReference type="PANTHER" id="PTHR30353:SF0">
    <property type="entry name" value="TRANSMEMBRANE PROTEIN"/>
    <property type="match status" value="1"/>
</dbReference>
<feature type="domain" description="VTT" evidence="9">
    <location>
        <begin position="37"/>
        <end position="161"/>
    </location>
</feature>
<comment type="similarity">
    <text evidence="2 7">Belongs to the DedA family.</text>
</comment>
<dbReference type="PANTHER" id="PTHR30353">
    <property type="entry name" value="INNER MEMBRANE PROTEIN DEDA-RELATED"/>
    <property type="match status" value="1"/>
</dbReference>
<feature type="transmembrane region" description="Helical" evidence="7">
    <location>
        <begin position="145"/>
        <end position="167"/>
    </location>
</feature>
<feature type="region of interest" description="Disordered" evidence="8">
    <location>
        <begin position="200"/>
        <end position="263"/>
    </location>
</feature>
<evidence type="ECO:0000256" key="2">
    <source>
        <dbReference type="ARBA" id="ARBA00010792"/>
    </source>
</evidence>
<comment type="caution">
    <text evidence="10">The sequence shown here is derived from an EMBL/GenBank/DDBJ whole genome shotgun (WGS) entry which is preliminary data.</text>
</comment>
<evidence type="ECO:0000256" key="8">
    <source>
        <dbReference type="SAM" id="MobiDB-lite"/>
    </source>
</evidence>
<reference evidence="10 11" key="1">
    <citation type="submission" date="2016-04" db="EMBL/GenBank/DDBJ databases">
        <title>Peptidophaga gingivicola gen. nov., sp. nov., isolated from human subgingival plaque.</title>
        <authorList>
            <person name="Beall C.J."/>
            <person name="Mokrzan E.M."/>
            <person name="Griffen A.L."/>
            <person name="Leys E.J."/>
        </authorList>
    </citation>
    <scope>NUCLEOTIDE SEQUENCE [LARGE SCALE GENOMIC DNA]</scope>
    <source>
        <strain evidence="10 11">BA112</strain>
    </source>
</reference>
<evidence type="ECO:0000256" key="1">
    <source>
        <dbReference type="ARBA" id="ARBA00004651"/>
    </source>
</evidence>
<feature type="transmembrane region" description="Helical" evidence="7">
    <location>
        <begin position="20"/>
        <end position="51"/>
    </location>
</feature>
<feature type="transmembrane region" description="Helical" evidence="7">
    <location>
        <begin position="113"/>
        <end position="133"/>
    </location>
</feature>
<dbReference type="InterPro" id="IPR032816">
    <property type="entry name" value="VTT_dom"/>
</dbReference>
<evidence type="ECO:0000259" key="9">
    <source>
        <dbReference type="Pfam" id="PF09335"/>
    </source>
</evidence>
<feature type="compositionally biased region" description="Basic and acidic residues" evidence="8">
    <location>
        <begin position="213"/>
        <end position="234"/>
    </location>
</feature>
<evidence type="ECO:0000256" key="7">
    <source>
        <dbReference type="RuleBase" id="RU367016"/>
    </source>
</evidence>
<keyword evidence="4 7" id="KW-0812">Transmembrane</keyword>
<evidence type="ECO:0000256" key="5">
    <source>
        <dbReference type="ARBA" id="ARBA00022989"/>
    </source>
</evidence>
<keyword evidence="3 7" id="KW-1003">Cell membrane</keyword>
<evidence type="ECO:0000256" key="6">
    <source>
        <dbReference type="ARBA" id="ARBA00023136"/>
    </source>
</evidence>
<keyword evidence="5 7" id="KW-1133">Transmembrane helix</keyword>
<feature type="transmembrane region" description="Helical" evidence="7">
    <location>
        <begin position="58"/>
        <end position="79"/>
    </location>
</feature>
<dbReference type="STRING" id="1823756.A4H34_05440"/>
<protein>
    <recommendedName>
        <fullName evidence="9">VTT domain-containing protein</fullName>
    </recommendedName>
</protein>
<proteinExistence type="inferred from homology"/>
<dbReference type="GO" id="GO:0005886">
    <property type="term" value="C:plasma membrane"/>
    <property type="evidence" value="ECO:0007669"/>
    <property type="project" value="UniProtKB-SubCell"/>
</dbReference>
<dbReference type="RefSeq" id="WP_064231313.1">
    <property type="nucleotide sequence ID" value="NZ_LVZK01000001.1"/>
</dbReference>
<evidence type="ECO:0000256" key="4">
    <source>
        <dbReference type="ARBA" id="ARBA00022692"/>
    </source>
</evidence>
<dbReference type="EMBL" id="LVZK01000001">
    <property type="protein sequence ID" value="OAP86573.1"/>
    <property type="molecule type" value="Genomic_DNA"/>
</dbReference>
<evidence type="ECO:0000313" key="10">
    <source>
        <dbReference type="EMBL" id="OAP86573.1"/>
    </source>
</evidence>
<dbReference type="Proteomes" id="UP000078368">
    <property type="component" value="Unassembled WGS sequence"/>
</dbReference>
<name>A0A179B5Q0_9ACTO</name>